<dbReference type="SUPFAM" id="SSF56954">
    <property type="entry name" value="Outer membrane efflux proteins (OEP)"/>
    <property type="match status" value="1"/>
</dbReference>
<keyword evidence="3" id="KW-0175">Coiled coil</keyword>
<keyword evidence="2" id="KW-0732">Signal</keyword>
<keyword evidence="2" id="KW-0472">Membrane</keyword>
<feature type="coiled-coil region" evidence="3">
    <location>
        <begin position="431"/>
        <end position="458"/>
    </location>
</feature>
<dbReference type="PANTHER" id="PTHR30203">
    <property type="entry name" value="OUTER MEMBRANE CATION EFFLUX PROTEIN"/>
    <property type="match status" value="1"/>
</dbReference>
<feature type="chain" id="PRO_5044975606" evidence="2">
    <location>
        <begin position="30"/>
        <end position="489"/>
    </location>
</feature>
<evidence type="ECO:0000313" key="4">
    <source>
        <dbReference type="EMBL" id="NMG75219.1"/>
    </source>
</evidence>
<evidence type="ECO:0000256" key="3">
    <source>
        <dbReference type="SAM" id="Coils"/>
    </source>
</evidence>
<dbReference type="PANTHER" id="PTHR30203:SF33">
    <property type="entry name" value="BLR4455 PROTEIN"/>
    <property type="match status" value="1"/>
</dbReference>
<organism evidence="4 5">
    <name type="scientific">Aromatoleum diolicum</name>
    <dbReference type="NCBI Taxonomy" id="75796"/>
    <lineage>
        <taxon>Bacteria</taxon>
        <taxon>Pseudomonadati</taxon>
        <taxon>Pseudomonadota</taxon>
        <taxon>Betaproteobacteria</taxon>
        <taxon>Rhodocyclales</taxon>
        <taxon>Rhodocyclaceae</taxon>
        <taxon>Aromatoleum</taxon>
    </lineage>
</organism>
<keyword evidence="5" id="KW-1185">Reference proteome</keyword>
<dbReference type="Gene3D" id="1.20.1600.10">
    <property type="entry name" value="Outer membrane efflux proteins (OEP)"/>
    <property type="match status" value="1"/>
</dbReference>
<comment type="subcellular location">
    <subcellularLocation>
        <location evidence="2">Cell membrane</location>
        <topology evidence="2">Lipid-anchor</topology>
    </subcellularLocation>
</comment>
<evidence type="ECO:0000256" key="1">
    <source>
        <dbReference type="ARBA" id="ARBA00007613"/>
    </source>
</evidence>
<dbReference type="NCBIfam" id="TIGR01845">
    <property type="entry name" value="outer_NodT"/>
    <property type="match status" value="1"/>
</dbReference>
<dbReference type="InterPro" id="IPR010131">
    <property type="entry name" value="MdtP/NodT-like"/>
</dbReference>
<dbReference type="Pfam" id="PF02321">
    <property type="entry name" value="OEP"/>
    <property type="match status" value="2"/>
</dbReference>
<sequence length="489" mass="51070">MTLLNNPLRTALAPLLVALVLAGCASAPAIDPAALPTAPAAFKEGDGRWTQAVAPADAPSDGTWWKAFADPVLDGLVDRALERNNSIQIAAARLAQSRALLQATDADRSIQVGVGADVTRQGGALANASGAAGTLVRAGANFSWELDLFGRLAQASNAAALDADSRAALLHSARLVVQADVARGYLAVRALDAERALVRETVGAYRDTLALTERRFEAGDIAELDVARVRTELAATESDALGLDRRRAELEHALAVLVGDAASDFRLDVADWRTALPVIPAGVPSTVLVRRPDIAAARQSMLAAQARVGVAQAAWFPNIALTGSGGFASPDLGDLFKWSARSWGIGALLSLPILDGGRRDAGVRNANAELDAALAGYREQVLVAFKDVEDQLSSLRLLADQGEAQSRAVASASRATVLSDVRYRNGLVSQLDLLDARRSELRNRREALQVRAAQYQATVGLVRALGGGWGPTESGGVAAARTAPGRAGG</sequence>
<evidence type="ECO:0000256" key="2">
    <source>
        <dbReference type="RuleBase" id="RU362097"/>
    </source>
</evidence>
<keyword evidence="2" id="KW-0564">Palmitate</keyword>
<dbReference type="Gene3D" id="2.20.200.10">
    <property type="entry name" value="Outer membrane efflux proteins (OEP)"/>
    <property type="match status" value="1"/>
</dbReference>
<keyword evidence="2" id="KW-0449">Lipoprotein</keyword>
<accession>A0ABX1QA29</accession>
<comment type="caution">
    <text evidence="4">The sequence shown here is derived from an EMBL/GenBank/DDBJ whole genome shotgun (WGS) entry which is preliminary data.</text>
</comment>
<reference evidence="4 5" key="1">
    <citation type="submission" date="2019-12" db="EMBL/GenBank/DDBJ databases">
        <title>Comparative genomics gives insights into the taxonomy of the Azoarcus-Aromatoleum group and reveals separate origins of nif in the plant-associated Azoarcus and non-plant-associated Aromatoleum sub-groups.</title>
        <authorList>
            <person name="Lafos M."/>
            <person name="Maluk M."/>
            <person name="Batista M."/>
            <person name="Junghare M."/>
            <person name="Carmona M."/>
            <person name="Faoro H."/>
            <person name="Cruz L.M."/>
            <person name="Battistoni F."/>
            <person name="De Souza E."/>
            <person name="Pedrosa F."/>
            <person name="Chen W.-M."/>
            <person name="Poole P.S."/>
            <person name="Dixon R.A."/>
            <person name="James E.K."/>
        </authorList>
    </citation>
    <scope>NUCLEOTIDE SEQUENCE [LARGE SCALE GENOMIC DNA]</scope>
    <source>
        <strain evidence="4 5">22Lin</strain>
    </source>
</reference>
<proteinExistence type="inferred from homology"/>
<protein>
    <submittedName>
        <fullName evidence="4">Efflux transporter outer membrane subunit</fullName>
    </submittedName>
</protein>
<name>A0ABX1QA29_9RHOO</name>
<keyword evidence="2" id="KW-0812">Transmembrane</keyword>
<evidence type="ECO:0000313" key="5">
    <source>
        <dbReference type="Proteomes" id="UP000648984"/>
    </source>
</evidence>
<comment type="similarity">
    <text evidence="1 2">Belongs to the outer membrane factor (OMF) (TC 1.B.17) family.</text>
</comment>
<dbReference type="Proteomes" id="UP000648984">
    <property type="component" value="Unassembled WGS sequence"/>
</dbReference>
<gene>
    <name evidence="4" type="ORF">GPA25_10675</name>
</gene>
<feature type="signal peptide" evidence="2">
    <location>
        <begin position="1"/>
        <end position="29"/>
    </location>
</feature>
<dbReference type="RefSeq" id="WP_169260366.1">
    <property type="nucleotide sequence ID" value="NZ_WTVQ01000015.1"/>
</dbReference>
<dbReference type="EMBL" id="WTVQ01000015">
    <property type="protein sequence ID" value="NMG75219.1"/>
    <property type="molecule type" value="Genomic_DNA"/>
</dbReference>
<keyword evidence="2" id="KW-1134">Transmembrane beta strand</keyword>
<dbReference type="InterPro" id="IPR003423">
    <property type="entry name" value="OMP_efflux"/>
</dbReference>